<evidence type="ECO:0000313" key="4">
    <source>
        <dbReference type="EMBL" id="KAI7843630.1"/>
    </source>
</evidence>
<dbReference type="Proteomes" id="UP001205105">
    <property type="component" value="Unassembled WGS sequence"/>
</dbReference>
<feature type="domain" description="Protein kinase" evidence="3">
    <location>
        <begin position="353"/>
        <end position="652"/>
    </location>
</feature>
<dbReference type="GO" id="GO:0004674">
    <property type="term" value="F:protein serine/threonine kinase activity"/>
    <property type="evidence" value="ECO:0007669"/>
    <property type="project" value="TreeGrafter"/>
</dbReference>
<keyword evidence="1" id="KW-0547">Nucleotide-binding</keyword>
<reference evidence="4" key="1">
    <citation type="submission" date="2020-11" db="EMBL/GenBank/DDBJ databases">
        <title>Chlorella ohadii genome sequencing and assembly.</title>
        <authorList>
            <person name="Murik O."/>
            <person name="Treves H."/>
            <person name="Kedem I."/>
            <person name="Shotland Y."/>
            <person name="Kaplan A."/>
        </authorList>
    </citation>
    <scope>NUCLEOTIDE SEQUENCE</scope>
    <source>
        <strain evidence="4">1</strain>
    </source>
</reference>
<sequence>MVFTELPGQGILGGDYPCPHLGSVRPGMCAFTSVDQALVMCFVTTTCQAVVVYREGLDGCSSTIAVHKNVSLLPGNSFASPGVFTMLGISIPTPYGYYLYEGDGEVILPSPDELAANWAAGLGAHDGNSSTPSGWWGGIVAPNALYDGVQVAVYDGVESAEECCRVTQEWRADNRTGHPNLFNWCPLNRTEDCSYVSEDQLSGFTGVNVTLSPGQCELRWQNLVGPLQGAPPILLGKGPDVPFWCGAPLMFEPPPAPKGYRLEAGKGILLTSRFNCSGSQWDGDCTFQTSFEDGVQYCNNEQRCKEFVIKPGLPLDPLADPSDPATPYRFWFRGAVDPSLQLLVPSSALYIMQVRLSSAGTGGSGGLSTGAVVGIALGATAAAAAAAGLLCGDRPLNWAGCDLPPLPELVQHVAAQDALVAAELSGAHPTAATLMGTDALPDALREWAVDAEQIQYLRHPNGQPIEIGRGATAHVFKALYRGEVVAAKELKTGPGANSAARKAFLTEAMHLQHLRHPNVVTLYGIALTKTKGIVIMELSKLADVAFSRQKVHTFFSDTVSVVGTFAWVAPEVLLGNRQVSQACDIWSMGVVLWEIITGERPQRGQLRRPRVPEECPQAICDLMLQCLNDNPQDRPTAQQLMAQLGEGQEEQLVAEPAARPSPPPQPAAAPAVQPFAHMPAAAPAAAVPSPFAAAAGAATKASS</sequence>
<dbReference type="GO" id="GO:0005524">
    <property type="term" value="F:ATP binding"/>
    <property type="evidence" value="ECO:0007669"/>
    <property type="project" value="UniProtKB-UniRule"/>
</dbReference>
<dbReference type="PANTHER" id="PTHR44329">
    <property type="entry name" value="SERINE/THREONINE-PROTEIN KINASE TNNI3K-RELATED"/>
    <property type="match status" value="1"/>
</dbReference>
<feature type="binding site" evidence="1">
    <location>
        <position position="488"/>
    </location>
    <ligand>
        <name>ATP</name>
        <dbReference type="ChEBI" id="CHEBI:30616"/>
    </ligand>
</feature>
<comment type="caution">
    <text evidence="4">The sequence shown here is derived from an EMBL/GenBank/DDBJ whole genome shotgun (WGS) entry which is preliminary data.</text>
</comment>
<dbReference type="PROSITE" id="PS00107">
    <property type="entry name" value="PROTEIN_KINASE_ATP"/>
    <property type="match status" value="1"/>
</dbReference>
<dbReference type="Gene3D" id="3.30.200.20">
    <property type="entry name" value="Phosphorylase Kinase, domain 1"/>
    <property type="match status" value="1"/>
</dbReference>
<dbReference type="SUPFAM" id="SSF56112">
    <property type="entry name" value="Protein kinase-like (PK-like)"/>
    <property type="match status" value="1"/>
</dbReference>
<organism evidence="4 5">
    <name type="scientific">Chlorella ohadii</name>
    <dbReference type="NCBI Taxonomy" id="2649997"/>
    <lineage>
        <taxon>Eukaryota</taxon>
        <taxon>Viridiplantae</taxon>
        <taxon>Chlorophyta</taxon>
        <taxon>core chlorophytes</taxon>
        <taxon>Trebouxiophyceae</taxon>
        <taxon>Chlorellales</taxon>
        <taxon>Chlorellaceae</taxon>
        <taxon>Chlorella clade</taxon>
        <taxon>Chlorella</taxon>
    </lineage>
</organism>
<protein>
    <recommendedName>
        <fullName evidence="3">Protein kinase domain-containing protein</fullName>
    </recommendedName>
</protein>
<dbReference type="PROSITE" id="PS50011">
    <property type="entry name" value="PROTEIN_KINASE_DOM"/>
    <property type="match status" value="1"/>
</dbReference>
<dbReference type="EMBL" id="JADXDR010000037">
    <property type="protein sequence ID" value="KAI7843630.1"/>
    <property type="molecule type" value="Genomic_DNA"/>
</dbReference>
<evidence type="ECO:0000313" key="5">
    <source>
        <dbReference type="Proteomes" id="UP001205105"/>
    </source>
</evidence>
<dbReference type="InterPro" id="IPR011009">
    <property type="entry name" value="Kinase-like_dom_sf"/>
</dbReference>
<name>A0AAD5DWY0_9CHLO</name>
<feature type="region of interest" description="Disordered" evidence="2">
    <location>
        <begin position="649"/>
        <end position="674"/>
    </location>
</feature>
<evidence type="ECO:0000256" key="2">
    <source>
        <dbReference type="SAM" id="MobiDB-lite"/>
    </source>
</evidence>
<keyword evidence="1" id="KW-0067">ATP-binding</keyword>
<evidence type="ECO:0000259" key="3">
    <source>
        <dbReference type="PROSITE" id="PS50011"/>
    </source>
</evidence>
<dbReference type="InterPro" id="IPR017441">
    <property type="entry name" value="Protein_kinase_ATP_BS"/>
</dbReference>
<accession>A0AAD5DWY0</accession>
<dbReference type="Pfam" id="PF00069">
    <property type="entry name" value="Pkinase"/>
    <property type="match status" value="1"/>
</dbReference>
<dbReference type="Gene3D" id="1.10.510.10">
    <property type="entry name" value="Transferase(Phosphotransferase) domain 1"/>
    <property type="match status" value="1"/>
</dbReference>
<dbReference type="InterPro" id="IPR000719">
    <property type="entry name" value="Prot_kinase_dom"/>
</dbReference>
<evidence type="ECO:0000256" key="1">
    <source>
        <dbReference type="PROSITE-ProRule" id="PRU10141"/>
    </source>
</evidence>
<keyword evidence="5" id="KW-1185">Reference proteome</keyword>
<dbReference type="InterPro" id="IPR051681">
    <property type="entry name" value="Ser/Thr_Kinases-Pseudokinases"/>
</dbReference>
<dbReference type="AlphaFoldDB" id="A0AAD5DWY0"/>
<proteinExistence type="predicted"/>
<gene>
    <name evidence="4" type="ORF">COHA_002870</name>
</gene>